<feature type="region of interest" description="Disordered" evidence="1">
    <location>
        <begin position="541"/>
        <end position="668"/>
    </location>
</feature>
<dbReference type="AlphaFoldDB" id="A0A086KVS6"/>
<feature type="compositionally biased region" description="Low complexity" evidence="1">
    <location>
        <begin position="541"/>
        <end position="563"/>
    </location>
</feature>
<feature type="compositionally biased region" description="Basic and acidic residues" evidence="1">
    <location>
        <begin position="63"/>
        <end position="84"/>
    </location>
</feature>
<feature type="region of interest" description="Disordered" evidence="1">
    <location>
        <begin position="833"/>
        <end position="933"/>
    </location>
</feature>
<evidence type="ECO:0000313" key="2">
    <source>
        <dbReference type="EMBL" id="KFG48494.1"/>
    </source>
</evidence>
<feature type="compositionally biased region" description="Low complexity" evidence="1">
    <location>
        <begin position="461"/>
        <end position="472"/>
    </location>
</feature>
<feature type="compositionally biased region" description="Basic residues" evidence="1">
    <location>
        <begin position="624"/>
        <end position="633"/>
    </location>
</feature>
<feature type="compositionally biased region" description="Low complexity" evidence="1">
    <location>
        <begin position="302"/>
        <end position="312"/>
    </location>
</feature>
<reference evidence="2 3" key="1">
    <citation type="submission" date="2014-03" db="EMBL/GenBank/DDBJ databases">
        <authorList>
            <person name="Sibley D."/>
            <person name="Venepally P."/>
            <person name="Karamycheva S."/>
            <person name="Hadjithomas M."/>
            <person name="Khan A."/>
            <person name="Brunk B."/>
            <person name="Roos D."/>
            <person name="Caler E."/>
            <person name="Lorenzi H."/>
        </authorList>
    </citation>
    <scope>NUCLEOTIDE SEQUENCE [LARGE SCALE GENOMIC DNA]</scope>
    <source>
        <strain evidence="3">p89</strain>
    </source>
</reference>
<gene>
    <name evidence="2" type="ORF">TGP89_248800</name>
</gene>
<feature type="compositionally biased region" description="Basic and acidic residues" evidence="1">
    <location>
        <begin position="97"/>
        <end position="148"/>
    </location>
</feature>
<proteinExistence type="predicted"/>
<evidence type="ECO:0000256" key="1">
    <source>
        <dbReference type="SAM" id="MobiDB-lite"/>
    </source>
</evidence>
<dbReference type="VEuPathDB" id="ToxoDB:TGP89_248800"/>
<name>A0A086KVS6_TOXGO</name>
<feature type="region of interest" description="Disordered" evidence="1">
    <location>
        <begin position="283"/>
        <end position="312"/>
    </location>
</feature>
<evidence type="ECO:0000313" key="3">
    <source>
        <dbReference type="Proteomes" id="UP000028828"/>
    </source>
</evidence>
<feature type="compositionally biased region" description="Low complexity" evidence="1">
    <location>
        <begin position="485"/>
        <end position="499"/>
    </location>
</feature>
<comment type="caution">
    <text evidence="2">The sequence shown here is derived from an EMBL/GenBank/DDBJ whole genome shotgun (WGS) entry which is preliminary data.</text>
</comment>
<feature type="region of interest" description="Disordered" evidence="1">
    <location>
        <begin position="1"/>
        <end position="155"/>
    </location>
</feature>
<feature type="compositionally biased region" description="Basic and acidic residues" evidence="1">
    <location>
        <begin position="840"/>
        <end position="854"/>
    </location>
</feature>
<feature type="compositionally biased region" description="Basic and acidic residues" evidence="1">
    <location>
        <begin position="599"/>
        <end position="608"/>
    </location>
</feature>
<organism evidence="2 3">
    <name type="scientific">Toxoplasma gondii p89</name>
    <dbReference type="NCBI Taxonomy" id="943119"/>
    <lineage>
        <taxon>Eukaryota</taxon>
        <taxon>Sar</taxon>
        <taxon>Alveolata</taxon>
        <taxon>Apicomplexa</taxon>
        <taxon>Conoidasida</taxon>
        <taxon>Coccidia</taxon>
        <taxon>Eucoccidiorida</taxon>
        <taxon>Eimeriorina</taxon>
        <taxon>Sarcocystidae</taxon>
        <taxon>Toxoplasma</taxon>
    </lineage>
</organism>
<sequence length="933" mass="98271">MRQTARGERRRRLPGEGGVHAPESASASHASSRVCPDMPTGCDRACASAGAPDGRDSGSGPARGDEKQKKQTKQRDGPQRETRHQPGKAANGGDEAESSHPAEDAEARATGEPDAMREDLPGDSDRPREEDGRQQEETSFERREAAKEGEDDGASDIMQKMRELLLLMTTRGPAHSGGGKVRVFREILDFCKCLSVKEPPHPEGQAFLNRAFGFLTISKHWDASDEEKREICSAVEEHLFLFSKRQREQLQQTVSLFRRPLSPAHAPPPGSAASEPAIEAGALGDAQQPGRRESNGDEINYASSSAGAPSSASVSRSPFSSVFCSLCLPTTSVCSSLESSCGPSMRPFPTPLQCGTTQLSDPSSSFSSSPFFPASSSLPSSSACVSKGDAANPLQQTVNVNVFYSLADLPEQSALRRLLCERDQETATKLLERLPKPAIHFNCFFVYPEEGVASGQPYGDATSAASVTSSSAHAEEPQRSRKRSCFSAASSPSTASSTSFSASSLSTAAAVASSSFSVSSSASAFSSSTCASSPSVYSQPFSPSSSSPYSASASASSSVSTASRGAVADRSGVLAETEDPGGDTAGTGVSRQMFVASYSRREETRESLESSGHGRSQVYGQRRGLSRGSRKRSLSSSISSPSMADRPCSQLRRRGQKASWGGTRSSPSAVSLCHWRGSRHLQKAALPCRSLSLHPRRDTPPVFPGVNQANVRASVSPSSSVSSAFRVSSSPHVSACASPDFPVSSSSSLTIACASLFPPSSCSDCPSDPTRMAQPVVGEERPAAGTSNFRGSEMSVHGAAGCLQWPDLGAYTSYAAPPQTLVTPSSWLHSSFSANASDADSSRPGRAGGERRTDPNLVDPYMSSGEAEDGRRDRQPGSVDWNSVLCFPPAGSAGDAYSPLSQENSAGRALSVGDQGTTREASREERGSVAPRW</sequence>
<protein>
    <submittedName>
        <fullName evidence="2">Uncharacterized protein</fullName>
    </submittedName>
</protein>
<accession>A0A086KVS6</accession>
<dbReference type="EMBL" id="AEYI02000519">
    <property type="protein sequence ID" value="KFG48494.1"/>
    <property type="molecule type" value="Genomic_DNA"/>
</dbReference>
<feature type="region of interest" description="Disordered" evidence="1">
    <location>
        <begin position="457"/>
        <end position="499"/>
    </location>
</feature>
<dbReference type="OrthoDB" id="333979at2759"/>
<dbReference type="Proteomes" id="UP000028828">
    <property type="component" value="Unassembled WGS sequence"/>
</dbReference>